<gene>
    <name evidence="1" type="ORF">LTRI10_LOCUS41100</name>
</gene>
<dbReference type="Proteomes" id="UP001497516">
    <property type="component" value="Chromosome 7"/>
</dbReference>
<accession>A0AAV2FUE3</accession>
<organism evidence="1 2">
    <name type="scientific">Linum trigynum</name>
    <dbReference type="NCBI Taxonomy" id="586398"/>
    <lineage>
        <taxon>Eukaryota</taxon>
        <taxon>Viridiplantae</taxon>
        <taxon>Streptophyta</taxon>
        <taxon>Embryophyta</taxon>
        <taxon>Tracheophyta</taxon>
        <taxon>Spermatophyta</taxon>
        <taxon>Magnoliopsida</taxon>
        <taxon>eudicotyledons</taxon>
        <taxon>Gunneridae</taxon>
        <taxon>Pentapetalae</taxon>
        <taxon>rosids</taxon>
        <taxon>fabids</taxon>
        <taxon>Malpighiales</taxon>
        <taxon>Linaceae</taxon>
        <taxon>Linum</taxon>
    </lineage>
</organism>
<keyword evidence="2" id="KW-1185">Reference proteome</keyword>
<name>A0AAV2FUE3_9ROSI</name>
<reference evidence="1 2" key="1">
    <citation type="submission" date="2024-04" db="EMBL/GenBank/DDBJ databases">
        <authorList>
            <person name="Fracassetti M."/>
        </authorList>
    </citation>
    <scope>NUCLEOTIDE SEQUENCE [LARGE SCALE GENOMIC DNA]</scope>
</reference>
<dbReference type="EMBL" id="OZ034820">
    <property type="protein sequence ID" value="CAL1401015.1"/>
    <property type="molecule type" value="Genomic_DNA"/>
</dbReference>
<proteinExistence type="predicted"/>
<protein>
    <submittedName>
        <fullName evidence="1">Uncharacterized protein</fullName>
    </submittedName>
</protein>
<evidence type="ECO:0000313" key="2">
    <source>
        <dbReference type="Proteomes" id="UP001497516"/>
    </source>
</evidence>
<sequence>MGCYNSRPKKAGEDQISSLPEKIIHHQILPRLQSTRLTNRIIVLSKRWAQLWRSYLILEFDAQKDFNSKESMQRIADAVKTKLSSSSHNTHTAVRIDVDFEHCDQDIFTNFIDVLLETVAAAKTPTREIDVMWGFGAPIILIASPSTCCGRRLNRYSAAAITPKFSSCDTAALTATVKNRTEKSRVTDLAESQTRSLS</sequence>
<dbReference type="AlphaFoldDB" id="A0AAV2FUE3"/>
<evidence type="ECO:0000313" key="1">
    <source>
        <dbReference type="EMBL" id="CAL1401015.1"/>
    </source>
</evidence>